<feature type="transmembrane region" description="Helical" evidence="14">
    <location>
        <begin position="91"/>
        <end position="112"/>
    </location>
</feature>
<feature type="transmembrane region" description="Helical" evidence="14">
    <location>
        <begin position="243"/>
        <end position="276"/>
    </location>
</feature>
<feature type="transmembrane region" description="Helical" evidence="14">
    <location>
        <begin position="20"/>
        <end position="39"/>
    </location>
</feature>
<feature type="transmembrane region" description="Helical" evidence="14">
    <location>
        <begin position="68"/>
        <end position="84"/>
    </location>
</feature>
<evidence type="ECO:0000256" key="11">
    <source>
        <dbReference type="ARBA" id="ARBA00022989"/>
    </source>
</evidence>
<dbReference type="GO" id="GO:0016020">
    <property type="term" value="C:membrane"/>
    <property type="evidence" value="ECO:0007669"/>
    <property type="project" value="InterPro"/>
</dbReference>
<evidence type="ECO:0000256" key="10">
    <source>
        <dbReference type="ARBA" id="ARBA00022842"/>
    </source>
</evidence>
<evidence type="ECO:0000313" key="16">
    <source>
        <dbReference type="EMBL" id="GAH52389.1"/>
    </source>
</evidence>
<comment type="pathway">
    <text evidence="4">Protein modification; protein glycosylation.</text>
</comment>
<keyword evidence="8 14" id="KW-0812">Transmembrane</keyword>
<evidence type="ECO:0000256" key="14">
    <source>
        <dbReference type="SAM" id="Phobius"/>
    </source>
</evidence>
<accession>X1HEX8</accession>
<proteinExistence type="inferred from homology"/>
<name>X1HEX8_9ZZZZ</name>
<evidence type="ECO:0000256" key="9">
    <source>
        <dbReference type="ARBA" id="ARBA00022723"/>
    </source>
</evidence>
<dbReference type="PANTHER" id="PTHR13872">
    <property type="entry name" value="DOLICHYL-DIPHOSPHOOLIGOSACCHARIDE--PROTEIN GLYCOSYLTRANSFERASE SUBUNIT"/>
    <property type="match status" value="1"/>
</dbReference>
<keyword evidence="10" id="KW-0460">Magnesium</keyword>
<feature type="domain" description="Oligosaccharyl transferase STT3 N-terminal" evidence="15">
    <location>
        <begin position="1"/>
        <end position="273"/>
    </location>
</feature>
<evidence type="ECO:0000256" key="1">
    <source>
        <dbReference type="ARBA" id="ARBA00001936"/>
    </source>
</evidence>
<comment type="caution">
    <text evidence="16">The sequence shown here is derived from an EMBL/GenBank/DDBJ whole genome shotgun (WGS) entry which is preliminary data.</text>
</comment>
<evidence type="ECO:0000256" key="5">
    <source>
        <dbReference type="ARBA" id="ARBA00010810"/>
    </source>
</evidence>
<evidence type="ECO:0000256" key="13">
    <source>
        <dbReference type="ARBA" id="ARBA00023211"/>
    </source>
</evidence>
<keyword evidence="6" id="KW-0328">Glycosyltransferase</keyword>
<dbReference type="PANTHER" id="PTHR13872:SF1">
    <property type="entry name" value="DOLICHYL-DIPHOSPHOOLIGOSACCHARIDE--PROTEIN GLYCOSYLTRANSFERASE SUBUNIT STT3B"/>
    <property type="match status" value="1"/>
</dbReference>
<reference evidence="16" key="1">
    <citation type="journal article" date="2014" name="Front. Microbiol.">
        <title>High frequency of phylogenetically diverse reductive dehalogenase-homologous genes in deep subseafloor sedimentary metagenomes.</title>
        <authorList>
            <person name="Kawai M."/>
            <person name="Futagami T."/>
            <person name="Toyoda A."/>
            <person name="Takaki Y."/>
            <person name="Nishi S."/>
            <person name="Hori S."/>
            <person name="Arai W."/>
            <person name="Tsubouchi T."/>
            <person name="Morono Y."/>
            <person name="Uchiyama I."/>
            <person name="Ito T."/>
            <person name="Fujiyama A."/>
            <person name="Inagaki F."/>
            <person name="Takami H."/>
        </authorList>
    </citation>
    <scope>NUCLEOTIDE SEQUENCE</scope>
    <source>
        <strain evidence="16">Expedition CK06-06</strain>
    </source>
</reference>
<organism evidence="16">
    <name type="scientific">marine sediment metagenome</name>
    <dbReference type="NCBI Taxonomy" id="412755"/>
    <lineage>
        <taxon>unclassified sequences</taxon>
        <taxon>metagenomes</taxon>
        <taxon>ecological metagenomes</taxon>
    </lineage>
</organism>
<feature type="transmembrane region" description="Helical" evidence="14">
    <location>
        <begin position="216"/>
        <end position="236"/>
    </location>
</feature>
<feature type="transmembrane region" description="Helical" evidence="14">
    <location>
        <begin position="118"/>
        <end position="139"/>
    </location>
</feature>
<evidence type="ECO:0000256" key="4">
    <source>
        <dbReference type="ARBA" id="ARBA00004922"/>
    </source>
</evidence>
<protein>
    <recommendedName>
        <fullName evidence="15">Oligosaccharyl transferase STT3 N-terminal domain-containing protein</fullName>
    </recommendedName>
</protein>
<keyword evidence="7" id="KW-0808">Transferase</keyword>
<evidence type="ECO:0000256" key="2">
    <source>
        <dbReference type="ARBA" id="ARBA00001946"/>
    </source>
</evidence>
<evidence type="ECO:0000256" key="6">
    <source>
        <dbReference type="ARBA" id="ARBA00022676"/>
    </source>
</evidence>
<dbReference type="InterPro" id="IPR048307">
    <property type="entry name" value="STT3_N"/>
</dbReference>
<dbReference type="GO" id="GO:0046872">
    <property type="term" value="F:metal ion binding"/>
    <property type="evidence" value="ECO:0007669"/>
    <property type="project" value="UniProtKB-KW"/>
</dbReference>
<gene>
    <name evidence="16" type="ORF">S03H2_35990</name>
</gene>
<keyword evidence="11 14" id="KW-1133">Transmembrane helix</keyword>
<feature type="non-terminal residue" evidence="16">
    <location>
        <position position="277"/>
    </location>
</feature>
<dbReference type="EMBL" id="BARU01022057">
    <property type="protein sequence ID" value="GAH52389.1"/>
    <property type="molecule type" value="Genomic_DNA"/>
</dbReference>
<dbReference type="GO" id="GO:0012505">
    <property type="term" value="C:endomembrane system"/>
    <property type="evidence" value="ECO:0007669"/>
    <property type="project" value="UniProtKB-SubCell"/>
</dbReference>
<evidence type="ECO:0000256" key="7">
    <source>
        <dbReference type="ARBA" id="ARBA00022679"/>
    </source>
</evidence>
<comment type="similarity">
    <text evidence="5">Belongs to the STT3 family.</text>
</comment>
<evidence type="ECO:0000256" key="12">
    <source>
        <dbReference type="ARBA" id="ARBA00023136"/>
    </source>
</evidence>
<keyword evidence="13" id="KW-0464">Manganese</keyword>
<feature type="transmembrane region" description="Helical" evidence="14">
    <location>
        <begin position="160"/>
        <end position="183"/>
    </location>
</feature>
<dbReference type="UniPathway" id="UPA00378"/>
<keyword evidence="12 14" id="KW-0472">Membrane</keyword>
<comment type="cofactor">
    <cofactor evidence="2">
        <name>Mg(2+)</name>
        <dbReference type="ChEBI" id="CHEBI:18420"/>
    </cofactor>
</comment>
<dbReference type="InterPro" id="IPR003674">
    <property type="entry name" value="Oligo_trans_STT3"/>
</dbReference>
<comment type="subcellular location">
    <subcellularLocation>
        <location evidence="3">Endomembrane system</location>
        <topology evidence="3">Multi-pass membrane protein</topology>
    </subcellularLocation>
</comment>
<dbReference type="Pfam" id="PF02516">
    <property type="entry name" value="STT3"/>
    <property type="match status" value="1"/>
</dbReference>
<dbReference type="GO" id="GO:0004576">
    <property type="term" value="F:oligosaccharyl transferase activity"/>
    <property type="evidence" value="ECO:0007669"/>
    <property type="project" value="InterPro"/>
</dbReference>
<evidence type="ECO:0000259" key="15">
    <source>
        <dbReference type="Pfam" id="PF02516"/>
    </source>
</evidence>
<comment type="cofactor">
    <cofactor evidence="1">
        <name>Mn(2+)</name>
        <dbReference type="ChEBI" id="CHEBI:29035"/>
    </cofactor>
</comment>
<sequence length="277" mass="31014">MAAFFLAFNPGFMQRTMAGFFDNETIGVFATLMTLYFFVKTLRTGKILDSILGGLFLGYLGLSWGGYNFVYLILPLVCGILVLLKKYDSNVLIAYAGVEGVGLLVFSLSFNFNYTNFFNSLELFGIFLFIILLTIFHLIHMKKSNYPRLYNGLIDVLKWGLIPVVVGGAIIIWVAPDLIPFGFGKRLLSVLSPLVRNSMHLVASVAEHMPSSWSVFYYNTLIPLMLLPLGLFFLFKRGNSADYLLITFLILIFYFTGSMIRIILLFAPAACLVGAYG</sequence>
<dbReference type="AlphaFoldDB" id="X1HEX8"/>
<keyword evidence="9" id="KW-0479">Metal-binding</keyword>
<evidence type="ECO:0000256" key="8">
    <source>
        <dbReference type="ARBA" id="ARBA00022692"/>
    </source>
</evidence>
<evidence type="ECO:0000256" key="3">
    <source>
        <dbReference type="ARBA" id="ARBA00004127"/>
    </source>
</evidence>